<organism evidence="12">
    <name type="scientific">Cupriavidus necator</name>
    <name type="common">Alcaligenes eutrophus</name>
    <name type="synonym">Ralstonia eutropha</name>
    <dbReference type="NCBI Taxonomy" id="106590"/>
    <lineage>
        <taxon>Bacteria</taxon>
        <taxon>Pseudomonadati</taxon>
        <taxon>Pseudomonadota</taxon>
        <taxon>Betaproteobacteria</taxon>
        <taxon>Burkholderiales</taxon>
        <taxon>Burkholderiaceae</taxon>
        <taxon>Cupriavidus</taxon>
    </lineage>
</organism>
<evidence type="ECO:0000256" key="8">
    <source>
        <dbReference type="PROSITE-ProRule" id="PRU00169"/>
    </source>
</evidence>
<dbReference type="EMBL" id="FMSH01000468">
    <property type="protein sequence ID" value="SCU93425.1"/>
    <property type="molecule type" value="Genomic_DNA"/>
</dbReference>
<dbReference type="SUPFAM" id="SSF46894">
    <property type="entry name" value="C-terminal effector domain of the bipartite response regulators"/>
    <property type="match status" value="1"/>
</dbReference>
<dbReference type="InterPro" id="IPR011006">
    <property type="entry name" value="CheY-like_superfamily"/>
</dbReference>
<dbReference type="GO" id="GO:0006355">
    <property type="term" value="P:regulation of DNA-templated transcription"/>
    <property type="evidence" value="ECO:0007669"/>
    <property type="project" value="InterPro"/>
</dbReference>
<dbReference type="CDD" id="cd00383">
    <property type="entry name" value="trans_reg_C"/>
    <property type="match status" value="1"/>
</dbReference>
<evidence type="ECO:0000256" key="6">
    <source>
        <dbReference type="ARBA" id="ARBA00023125"/>
    </source>
</evidence>
<dbReference type="Pfam" id="PF00486">
    <property type="entry name" value="Trans_reg_C"/>
    <property type="match status" value="1"/>
</dbReference>
<evidence type="ECO:0000256" key="9">
    <source>
        <dbReference type="PROSITE-ProRule" id="PRU01091"/>
    </source>
</evidence>
<keyword evidence="3 8" id="KW-0597">Phosphoprotein</keyword>
<feature type="modified residue" description="4-aspartylphosphate" evidence="8">
    <location>
        <position position="79"/>
    </location>
</feature>
<evidence type="ECO:0000256" key="5">
    <source>
        <dbReference type="ARBA" id="ARBA00023015"/>
    </source>
</evidence>
<dbReference type="GO" id="GO:0000976">
    <property type="term" value="F:transcription cis-regulatory region binding"/>
    <property type="evidence" value="ECO:0007669"/>
    <property type="project" value="TreeGrafter"/>
</dbReference>
<dbReference type="InterPro" id="IPR016032">
    <property type="entry name" value="Sig_transdc_resp-reg_C-effctor"/>
</dbReference>
<proteinExistence type="predicted"/>
<accession>A0A1K0JW96</accession>
<evidence type="ECO:0000313" key="12">
    <source>
        <dbReference type="EMBL" id="SCU93425.1"/>
    </source>
</evidence>
<feature type="domain" description="OmpR/PhoB-type" evidence="11">
    <location>
        <begin position="157"/>
        <end position="257"/>
    </location>
</feature>
<dbReference type="InterPro" id="IPR039420">
    <property type="entry name" value="WalR-like"/>
</dbReference>
<evidence type="ECO:0000256" key="1">
    <source>
        <dbReference type="ARBA" id="ARBA00004496"/>
    </source>
</evidence>
<evidence type="ECO:0000256" key="2">
    <source>
        <dbReference type="ARBA" id="ARBA00022490"/>
    </source>
</evidence>
<dbReference type="GO" id="GO:0032993">
    <property type="term" value="C:protein-DNA complex"/>
    <property type="evidence" value="ECO:0007669"/>
    <property type="project" value="TreeGrafter"/>
</dbReference>
<dbReference type="AlphaFoldDB" id="A0A1K0JW96"/>
<keyword evidence="2" id="KW-0963">Cytoplasm</keyword>
<keyword evidence="7" id="KW-0804">Transcription</keyword>
<evidence type="ECO:0000259" key="10">
    <source>
        <dbReference type="PROSITE" id="PS50110"/>
    </source>
</evidence>
<dbReference type="SMART" id="SM00448">
    <property type="entry name" value="REC"/>
    <property type="match status" value="1"/>
</dbReference>
<dbReference type="Gene3D" id="3.40.50.2300">
    <property type="match status" value="1"/>
</dbReference>
<dbReference type="SUPFAM" id="SSF52172">
    <property type="entry name" value="CheY-like"/>
    <property type="match status" value="1"/>
</dbReference>
<dbReference type="Gene3D" id="1.10.10.10">
    <property type="entry name" value="Winged helix-like DNA-binding domain superfamily/Winged helix DNA-binding domain"/>
    <property type="match status" value="1"/>
</dbReference>
<gene>
    <name evidence="12" type="primary">cpxR</name>
    <name evidence="12" type="ORF">CNECB9_520002</name>
</gene>
<feature type="domain" description="Response regulatory" evidence="10">
    <location>
        <begin position="30"/>
        <end position="143"/>
    </location>
</feature>
<dbReference type="PANTHER" id="PTHR48111:SF39">
    <property type="entry name" value="TRANSCRIPTIONAL REGULATORY PROTEIN CPXR"/>
    <property type="match status" value="1"/>
</dbReference>
<feature type="DNA-binding region" description="OmpR/PhoB-type" evidence="9">
    <location>
        <begin position="157"/>
        <end position="257"/>
    </location>
</feature>
<dbReference type="Gene3D" id="6.10.250.690">
    <property type="match status" value="1"/>
</dbReference>
<evidence type="ECO:0000256" key="4">
    <source>
        <dbReference type="ARBA" id="ARBA00023012"/>
    </source>
</evidence>
<evidence type="ECO:0000256" key="3">
    <source>
        <dbReference type="ARBA" id="ARBA00022553"/>
    </source>
</evidence>
<dbReference type="PROSITE" id="PS51755">
    <property type="entry name" value="OMPR_PHOB"/>
    <property type="match status" value="1"/>
</dbReference>
<name>A0A1K0JW96_CUPNE</name>
<protein>
    <submittedName>
        <fullName evidence="12">DNA-binding response regulator in two-component regulatory system with CpxA</fullName>
    </submittedName>
</protein>
<dbReference type="InterPro" id="IPR001867">
    <property type="entry name" value="OmpR/PhoB-type_DNA-bd"/>
</dbReference>
<reference evidence="12" key="1">
    <citation type="submission" date="2016-09" db="EMBL/GenBank/DDBJ databases">
        <authorList>
            <person name="Capua I."/>
            <person name="De Benedictis P."/>
            <person name="Joannis T."/>
            <person name="Lombin L.H."/>
            <person name="Cattoli G."/>
        </authorList>
    </citation>
    <scope>NUCLEOTIDE SEQUENCE</scope>
    <source>
        <strain evidence="12">B9</strain>
    </source>
</reference>
<evidence type="ECO:0000256" key="7">
    <source>
        <dbReference type="ARBA" id="ARBA00023163"/>
    </source>
</evidence>
<dbReference type="Pfam" id="PF00072">
    <property type="entry name" value="Response_reg"/>
    <property type="match status" value="1"/>
</dbReference>
<dbReference type="SMART" id="SM00862">
    <property type="entry name" value="Trans_reg_C"/>
    <property type="match status" value="1"/>
</dbReference>
<dbReference type="PANTHER" id="PTHR48111">
    <property type="entry name" value="REGULATOR OF RPOS"/>
    <property type="match status" value="1"/>
</dbReference>
<dbReference type="GO" id="GO:0005829">
    <property type="term" value="C:cytosol"/>
    <property type="evidence" value="ECO:0007669"/>
    <property type="project" value="TreeGrafter"/>
</dbReference>
<sequence>MTEPGAGGIVHARKTPASCMLMCFHTPLARVLLIDDDLELAQMLREYLEPDHCTVTLAHTRQQGETLLARNDYDVALLDLMLPDGNGLDLLRLHRARSQRPVIMFTAHGDETDRVLGLELGADDYLSKPFSPRELKARMHAVLRRFHGAAPAAPAQAPWLETGALRLNLASGLAIHGNAEAPLTGAEQRVLEILMRAPGRVVARAEIGRFALGRAPERYDRSLDTHISALRRKLALDGITSPLLIRNLRGQGYMLVQAP</sequence>
<dbReference type="GO" id="GO:0000156">
    <property type="term" value="F:phosphorelay response regulator activity"/>
    <property type="evidence" value="ECO:0007669"/>
    <property type="project" value="TreeGrafter"/>
</dbReference>
<keyword evidence="5" id="KW-0805">Transcription regulation</keyword>
<keyword evidence="4" id="KW-0902">Two-component regulatory system</keyword>
<dbReference type="PROSITE" id="PS50110">
    <property type="entry name" value="RESPONSE_REGULATORY"/>
    <property type="match status" value="1"/>
</dbReference>
<dbReference type="InterPro" id="IPR036388">
    <property type="entry name" value="WH-like_DNA-bd_sf"/>
</dbReference>
<evidence type="ECO:0000259" key="11">
    <source>
        <dbReference type="PROSITE" id="PS51755"/>
    </source>
</evidence>
<keyword evidence="6 9" id="KW-0238">DNA-binding</keyword>
<dbReference type="InterPro" id="IPR001789">
    <property type="entry name" value="Sig_transdc_resp-reg_receiver"/>
</dbReference>
<comment type="subcellular location">
    <subcellularLocation>
        <location evidence="1">Cytoplasm</location>
    </subcellularLocation>
</comment>